<comment type="caution">
    <text evidence="1">The sequence shown here is derived from an EMBL/GenBank/DDBJ whole genome shotgun (WGS) entry which is preliminary data.</text>
</comment>
<dbReference type="EMBL" id="ABXW01000051">
    <property type="protein sequence ID" value="EEB45459.1"/>
    <property type="molecule type" value="Genomic_DNA"/>
</dbReference>
<gene>
    <name evidence="1" type="ORF">PROVALCAL_02548</name>
</gene>
<sequence>MLVVELCKVYVYQYSCLPLDVRNPHLSIDSDCYLGSGVGAVGYC</sequence>
<dbReference type="AlphaFoldDB" id="B6XGR3"/>
<name>B6XGR3_9GAMM</name>
<dbReference type="RefSeq" id="WP_006659485.1">
    <property type="nucleotide sequence ID" value="NZ_ABXW01000051.1"/>
</dbReference>
<proteinExistence type="predicted"/>
<protein>
    <submittedName>
        <fullName evidence="1">Uncharacterized protein</fullName>
    </submittedName>
</protein>
<reference evidence="1 2" key="1">
    <citation type="submission" date="2008-10" db="EMBL/GenBank/DDBJ databases">
        <title>Draft genome sequence of Providencia alcalifaciens (DSM 30120).</title>
        <authorList>
            <person name="Sudarsanam P."/>
            <person name="Ley R."/>
            <person name="Guruge J."/>
            <person name="Turnbaugh P.J."/>
            <person name="Mahowald M."/>
            <person name="Liep D."/>
            <person name="Gordon J."/>
        </authorList>
    </citation>
    <scope>NUCLEOTIDE SEQUENCE [LARGE SCALE GENOMIC DNA]</scope>
    <source>
        <strain evidence="1 2">DSM 30120</strain>
    </source>
</reference>
<reference evidence="1 2" key="2">
    <citation type="submission" date="2008-10" db="EMBL/GenBank/DDBJ databases">
        <authorList>
            <person name="Fulton L."/>
            <person name="Clifton S."/>
            <person name="Fulton B."/>
            <person name="Xu J."/>
            <person name="Minx P."/>
            <person name="Pepin K.H."/>
            <person name="Johnson M."/>
            <person name="Bhonagiri V."/>
            <person name="Nash W.E."/>
            <person name="Mardis E.R."/>
            <person name="Wilson R.K."/>
        </authorList>
    </citation>
    <scope>NUCLEOTIDE SEQUENCE [LARGE SCALE GENOMIC DNA]</scope>
    <source>
        <strain evidence="1 2">DSM 30120</strain>
    </source>
</reference>
<organism evidence="1 2">
    <name type="scientific">Providencia alcalifaciens DSM 30120</name>
    <dbReference type="NCBI Taxonomy" id="520999"/>
    <lineage>
        <taxon>Bacteria</taxon>
        <taxon>Pseudomonadati</taxon>
        <taxon>Pseudomonadota</taxon>
        <taxon>Gammaproteobacteria</taxon>
        <taxon>Enterobacterales</taxon>
        <taxon>Morganellaceae</taxon>
        <taxon>Providencia</taxon>
    </lineage>
</organism>
<dbReference type="Proteomes" id="UP000003729">
    <property type="component" value="Unassembled WGS sequence"/>
</dbReference>
<accession>B6XGR3</accession>
<evidence type="ECO:0000313" key="2">
    <source>
        <dbReference type="Proteomes" id="UP000003729"/>
    </source>
</evidence>
<evidence type="ECO:0000313" key="1">
    <source>
        <dbReference type="EMBL" id="EEB45459.1"/>
    </source>
</evidence>